<organism evidence="1 2">
    <name type="scientific">Clathrus columnatus</name>
    <dbReference type="NCBI Taxonomy" id="1419009"/>
    <lineage>
        <taxon>Eukaryota</taxon>
        <taxon>Fungi</taxon>
        <taxon>Dikarya</taxon>
        <taxon>Basidiomycota</taxon>
        <taxon>Agaricomycotina</taxon>
        <taxon>Agaricomycetes</taxon>
        <taxon>Phallomycetidae</taxon>
        <taxon>Phallales</taxon>
        <taxon>Clathraceae</taxon>
        <taxon>Clathrus</taxon>
    </lineage>
</organism>
<reference evidence="1" key="1">
    <citation type="submission" date="2021-10" db="EMBL/GenBank/DDBJ databases">
        <title>De novo Genome Assembly of Clathrus columnatus (Basidiomycota, Fungi) Using Illumina and Nanopore Sequence Data.</title>
        <authorList>
            <person name="Ogiso-Tanaka E."/>
            <person name="Itagaki H."/>
            <person name="Hosoya T."/>
            <person name="Hosaka K."/>
        </authorList>
    </citation>
    <scope>NUCLEOTIDE SEQUENCE</scope>
    <source>
        <strain evidence="1">MO-923</strain>
    </source>
</reference>
<dbReference type="Proteomes" id="UP001050691">
    <property type="component" value="Unassembled WGS sequence"/>
</dbReference>
<evidence type="ECO:0000313" key="1">
    <source>
        <dbReference type="EMBL" id="GJJ10420.1"/>
    </source>
</evidence>
<dbReference type="AlphaFoldDB" id="A0AAV5AEN9"/>
<protein>
    <submittedName>
        <fullName evidence="1">Uncharacterized protein</fullName>
    </submittedName>
</protein>
<proteinExistence type="predicted"/>
<accession>A0AAV5AEN9</accession>
<name>A0AAV5AEN9_9AGAM</name>
<gene>
    <name evidence="1" type="ORF">Clacol_004646</name>
</gene>
<keyword evidence="2" id="KW-1185">Reference proteome</keyword>
<comment type="caution">
    <text evidence="1">The sequence shown here is derived from an EMBL/GenBank/DDBJ whole genome shotgun (WGS) entry which is preliminary data.</text>
</comment>
<evidence type="ECO:0000313" key="2">
    <source>
        <dbReference type="Proteomes" id="UP001050691"/>
    </source>
</evidence>
<sequence>MSSGSDSLASTYQIQNVATGEYVLRGSSGTFLQTGLLGNNTALFEVRPVVAGQDEVTLIETTTGLNPLPTPGSNPGSVI</sequence>
<dbReference type="EMBL" id="BPWL01000005">
    <property type="protein sequence ID" value="GJJ10420.1"/>
    <property type="molecule type" value="Genomic_DNA"/>
</dbReference>